<dbReference type="AlphaFoldDB" id="A0A975B4S2"/>
<dbReference type="EMBL" id="CP061799">
    <property type="protein sequence ID" value="QTA78770.1"/>
    <property type="molecule type" value="Genomic_DNA"/>
</dbReference>
<sequence>MNKTFCRGSLVCPIIFFFLIHSLWASTAYPPEFVNPAIVPDPLIYSYAQCYEKYGFCTCELVGASDPASPAAGIDTTPYDLDGNGLLGFAEMREARNWGFWNDEQLGDSTFLACHYDPPSPGPYDPFECEKLFGESDCVCVSHMGQHFGQCFSRTIVMASPEPVSVPEEYCDHRTPGGFENCYCDAGQTDAWLGGEVKCYVMPSTTTQTWECDTDTIRIFSGSKYTCRTLDGGVFSPDCCPGELSCAITEYNAGNGTLQMALTGASYALKAYLTYQGYAATAAAYGTSASIGSFLAGGGATTAAATSAAGTTGVTGTVQAYQGYYAAGQALNPALAALGMAMAYVALAYALYTFISGMYNACKDWEYELACKDNGSLCIYTGEECVASGFTGCRKRVKVFMCYASQIAKIVNEYGLPQLHDPGCHIDNCNASFDGDQCGCINAYTIDGSPTQTRHTGFTIDEFQRLDFGQIPIAQSLAATMMPSADPDDAFADIEALTAPSSLLAHEAETSLTEQAPPIDQTNPTHTVINIGGCTYNGDNMVFPITASDTEIVTLTPGTAYTSSICISSPFNKPGRIYAVNMSMSDEEWQRVSTLSTSPGMSALYDICNPRYISQGWGDIGFFLATTSIMSGTFFSGSNCWQPVHYDNFFYSTVPWYHDSMAVEELVVTRNTIFAQNQTLLRPEETYVSDTFKGWGEFWAYWLAEEDVQRGKWLAVDGKCFIKDTGQPVLTPPISPTDPSGNPLYDENGFNPTTGQYFKDDPICVNWYVSEIIPRNLKVTLNNDCTLSSEKEMGENIIPIDSSSCPSGFTQGTYCFCTCPPIIQDMQNTQMICPRPNKNNLIQRVAGYVSPSAFNAYYGRSDVKLRYEPYIP</sequence>
<accession>A0A975B4S2</accession>
<proteinExistence type="predicted"/>
<evidence type="ECO:0000313" key="1">
    <source>
        <dbReference type="EMBL" id="QTA78770.1"/>
    </source>
</evidence>
<organism evidence="1 2">
    <name type="scientific">Desulfonema limicola</name>
    <dbReference type="NCBI Taxonomy" id="45656"/>
    <lineage>
        <taxon>Bacteria</taxon>
        <taxon>Pseudomonadati</taxon>
        <taxon>Thermodesulfobacteriota</taxon>
        <taxon>Desulfobacteria</taxon>
        <taxon>Desulfobacterales</taxon>
        <taxon>Desulfococcaceae</taxon>
        <taxon>Desulfonema</taxon>
    </lineage>
</organism>
<name>A0A975B4S2_9BACT</name>
<dbReference type="InterPro" id="IPR014121">
    <property type="entry name" value="TraN_Ftype"/>
</dbReference>
<dbReference type="RefSeq" id="WP_207690592.1">
    <property type="nucleotide sequence ID" value="NZ_CP061799.1"/>
</dbReference>
<dbReference type="PROSITE" id="PS00018">
    <property type="entry name" value="EF_HAND_1"/>
    <property type="match status" value="1"/>
</dbReference>
<dbReference type="KEGG" id="dli:dnl_10040"/>
<reference evidence="1" key="1">
    <citation type="journal article" date="2021" name="Microb. Physiol.">
        <title>Proteogenomic Insights into the Physiology of Marine, Sulfate-Reducing, Filamentous Desulfonema limicola and Desulfonema magnum.</title>
        <authorList>
            <person name="Schnaars V."/>
            <person name="Wohlbrand L."/>
            <person name="Scheve S."/>
            <person name="Hinrichs C."/>
            <person name="Reinhardt R."/>
            <person name="Rabus R."/>
        </authorList>
    </citation>
    <scope>NUCLEOTIDE SEQUENCE</scope>
    <source>
        <strain evidence="1">5ac10</strain>
    </source>
</reference>
<dbReference type="Pfam" id="PF06986">
    <property type="entry name" value="F_T4SS_TraN"/>
    <property type="match status" value="1"/>
</dbReference>
<keyword evidence="2" id="KW-1185">Reference proteome</keyword>
<dbReference type="InterPro" id="IPR018247">
    <property type="entry name" value="EF_Hand_1_Ca_BS"/>
</dbReference>
<dbReference type="Proteomes" id="UP000663720">
    <property type="component" value="Chromosome"/>
</dbReference>
<gene>
    <name evidence="1" type="ORF">dnl_10040</name>
</gene>
<evidence type="ECO:0000313" key="2">
    <source>
        <dbReference type="Proteomes" id="UP000663720"/>
    </source>
</evidence>
<protein>
    <submittedName>
        <fullName evidence="1">Uncharacterized protein</fullName>
    </submittedName>
</protein>